<dbReference type="AlphaFoldDB" id="A0A538T7G8"/>
<dbReference type="Proteomes" id="UP000317716">
    <property type="component" value="Unassembled WGS sequence"/>
</dbReference>
<dbReference type="PANTHER" id="PTHR37823:SF1">
    <property type="entry name" value="CYTOCHROME C-553-LIKE"/>
    <property type="match status" value="1"/>
</dbReference>
<dbReference type="SUPFAM" id="SSF46626">
    <property type="entry name" value="Cytochrome c"/>
    <property type="match status" value="1"/>
</dbReference>
<dbReference type="Pfam" id="PF13442">
    <property type="entry name" value="Cytochrome_CBB3"/>
    <property type="match status" value="1"/>
</dbReference>
<dbReference type="PANTHER" id="PTHR37823">
    <property type="entry name" value="CYTOCHROME C-553-LIKE"/>
    <property type="match status" value="1"/>
</dbReference>
<evidence type="ECO:0000259" key="9">
    <source>
        <dbReference type="PROSITE" id="PS51007"/>
    </source>
</evidence>
<evidence type="ECO:0000256" key="4">
    <source>
        <dbReference type="ARBA" id="ARBA00022982"/>
    </source>
</evidence>
<keyword evidence="2 6" id="KW-0349">Heme</keyword>
<keyword evidence="8" id="KW-0812">Transmembrane</keyword>
<gene>
    <name evidence="10" type="ORF">E6K72_01490</name>
</gene>
<evidence type="ECO:0000256" key="5">
    <source>
        <dbReference type="ARBA" id="ARBA00023004"/>
    </source>
</evidence>
<keyword evidence="1" id="KW-0813">Transport</keyword>
<evidence type="ECO:0000256" key="8">
    <source>
        <dbReference type="SAM" id="Phobius"/>
    </source>
</evidence>
<feature type="domain" description="Cytochrome c" evidence="9">
    <location>
        <begin position="115"/>
        <end position="199"/>
    </location>
</feature>
<dbReference type="GO" id="GO:0009055">
    <property type="term" value="F:electron transfer activity"/>
    <property type="evidence" value="ECO:0007669"/>
    <property type="project" value="InterPro"/>
</dbReference>
<evidence type="ECO:0000256" key="2">
    <source>
        <dbReference type="ARBA" id="ARBA00022617"/>
    </source>
</evidence>
<sequence length="204" mass="22710">MTRRGWRRCCAGRARRRSRSMYRLGFIGLVGVVFLTMFSPTSPQQGCRGAVKSLTHLNYSKYRDMRTSIVVAPQKEVMRAPDDASIPVNGRDVAGEDPPYEKNQNRVNPVAATDSSIARGERKFMRTCAPCHGTTLAGDGKVAPNFMPPPDLLAAPTRARKDGFIYSYIRFGGVVMPSYGAQVTAEEAWNLVNFVRHQQQTNPR</sequence>
<dbReference type="InterPro" id="IPR009056">
    <property type="entry name" value="Cyt_c-like_dom"/>
</dbReference>
<dbReference type="GO" id="GO:0020037">
    <property type="term" value="F:heme binding"/>
    <property type="evidence" value="ECO:0007669"/>
    <property type="project" value="InterPro"/>
</dbReference>
<proteinExistence type="predicted"/>
<keyword evidence="4" id="KW-0249">Electron transport</keyword>
<reference evidence="10 11" key="1">
    <citation type="journal article" date="2019" name="Nat. Microbiol.">
        <title>Mediterranean grassland soil C-N compound turnover is dependent on rainfall and depth, and is mediated by genomically divergent microorganisms.</title>
        <authorList>
            <person name="Diamond S."/>
            <person name="Andeer P.F."/>
            <person name="Li Z."/>
            <person name="Crits-Christoph A."/>
            <person name="Burstein D."/>
            <person name="Anantharaman K."/>
            <person name="Lane K.R."/>
            <person name="Thomas B.C."/>
            <person name="Pan C."/>
            <person name="Northen T.R."/>
            <person name="Banfield J.F."/>
        </authorList>
    </citation>
    <scope>NUCLEOTIDE SEQUENCE [LARGE SCALE GENOMIC DNA]</scope>
    <source>
        <strain evidence="10">WS_2</strain>
    </source>
</reference>
<keyword evidence="5 6" id="KW-0408">Iron</keyword>
<name>A0A538T7G8_UNCEI</name>
<dbReference type="GO" id="GO:0046872">
    <property type="term" value="F:metal ion binding"/>
    <property type="evidence" value="ECO:0007669"/>
    <property type="project" value="UniProtKB-KW"/>
</dbReference>
<keyword evidence="8" id="KW-1133">Transmembrane helix</keyword>
<dbReference type="Gene3D" id="1.10.760.10">
    <property type="entry name" value="Cytochrome c-like domain"/>
    <property type="match status" value="1"/>
</dbReference>
<evidence type="ECO:0000256" key="7">
    <source>
        <dbReference type="SAM" id="MobiDB-lite"/>
    </source>
</evidence>
<evidence type="ECO:0000313" key="10">
    <source>
        <dbReference type="EMBL" id="TMQ59575.1"/>
    </source>
</evidence>
<evidence type="ECO:0000256" key="6">
    <source>
        <dbReference type="PROSITE-ProRule" id="PRU00433"/>
    </source>
</evidence>
<comment type="caution">
    <text evidence="10">The sequence shown here is derived from an EMBL/GenBank/DDBJ whole genome shotgun (WGS) entry which is preliminary data.</text>
</comment>
<feature type="transmembrane region" description="Helical" evidence="8">
    <location>
        <begin position="21"/>
        <end position="38"/>
    </location>
</feature>
<organism evidence="10 11">
    <name type="scientific">Eiseniibacteriota bacterium</name>
    <dbReference type="NCBI Taxonomy" id="2212470"/>
    <lineage>
        <taxon>Bacteria</taxon>
        <taxon>Candidatus Eiseniibacteriota</taxon>
    </lineage>
</organism>
<dbReference type="InterPro" id="IPR051811">
    <property type="entry name" value="Cytochrome_c550/c551-like"/>
</dbReference>
<dbReference type="InterPro" id="IPR036909">
    <property type="entry name" value="Cyt_c-like_dom_sf"/>
</dbReference>
<evidence type="ECO:0000313" key="11">
    <source>
        <dbReference type="Proteomes" id="UP000317716"/>
    </source>
</evidence>
<keyword evidence="8" id="KW-0472">Membrane</keyword>
<feature type="region of interest" description="Disordered" evidence="7">
    <location>
        <begin position="83"/>
        <end position="106"/>
    </location>
</feature>
<dbReference type="EMBL" id="VBOS01000044">
    <property type="protein sequence ID" value="TMQ59575.1"/>
    <property type="molecule type" value="Genomic_DNA"/>
</dbReference>
<dbReference type="PROSITE" id="PS51007">
    <property type="entry name" value="CYTC"/>
    <property type="match status" value="1"/>
</dbReference>
<evidence type="ECO:0000256" key="3">
    <source>
        <dbReference type="ARBA" id="ARBA00022723"/>
    </source>
</evidence>
<protein>
    <submittedName>
        <fullName evidence="10">Cytochrome c</fullName>
    </submittedName>
</protein>
<accession>A0A538T7G8</accession>
<evidence type="ECO:0000256" key="1">
    <source>
        <dbReference type="ARBA" id="ARBA00022448"/>
    </source>
</evidence>
<keyword evidence="3 6" id="KW-0479">Metal-binding</keyword>